<accession>A0AC34Q2N3</accession>
<dbReference type="Proteomes" id="UP000887576">
    <property type="component" value="Unplaced"/>
</dbReference>
<dbReference type="WBParaSite" id="JU765_v2.g12350.t1">
    <property type="protein sequence ID" value="JU765_v2.g12350.t1"/>
    <property type="gene ID" value="JU765_v2.g12350"/>
</dbReference>
<reference evidence="2" key="1">
    <citation type="submission" date="2022-11" db="UniProtKB">
        <authorList>
            <consortium name="WormBaseParasite"/>
        </authorList>
    </citation>
    <scope>IDENTIFICATION</scope>
</reference>
<protein>
    <submittedName>
        <fullName evidence="2">Uncharacterized protein</fullName>
    </submittedName>
</protein>
<name>A0AC34Q2N3_9BILA</name>
<sequence length="151" mass="16495">MNCFPSCEVSLPRIGKTYVSSKLDICKVPAVLTLSITSDGKRSVSSFVAGNQQEYRTIGNDFWPLQLQVKFRNALENAGYYTEACIQTVRTGNTTCFMNGYVDSSADSGCNNYRSSNNGAGFPVIILCVILATCLLMISVAIVAMFHRLLP</sequence>
<organism evidence="1 2">
    <name type="scientific">Panagrolaimus sp. JU765</name>
    <dbReference type="NCBI Taxonomy" id="591449"/>
    <lineage>
        <taxon>Eukaryota</taxon>
        <taxon>Metazoa</taxon>
        <taxon>Ecdysozoa</taxon>
        <taxon>Nematoda</taxon>
        <taxon>Chromadorea</taxon>
        <taxon>Rhabditida</taxon>
        <taxon>Tylenchina</taxon>
        <taxon>Panagrolaimomorpha</taxon>
        <taxon>Panagrolaimoidea</taxon>
        <taxon>Panagrolaimidae</taxon>
        <taxon>Panagrolaimus</taxon>
    </lineage>
</organism>
<proteinExistence type="predicted"/>
<evidence type="ECO:0000313" key="2">
    <source>
        <dbReference type="WBParaSite" id="JU765_v2.g12350.t1"/>
    </source>
</evidence>
<evidence type="ECO:0000313" key="1">
    <source>
        <dbReference type="Proteomes" id="UP000887576"/>
    </source>
</evidence>